<keyword evidence="4 5" id="KW-0472">Membrane</keyword>
<feature type="transmembrane region" description="Helical" evidence="5">
    <location>
        <begin position="204"/>
        <end position="223"/>
    </location>
</feature>
<evidence type="ECO:0000256" key="4">
    <source>
        <dbReference type="ARBA" id="ARBA00023136"/>
    </source>
</evidence>
<name>A0A6A6D409_ZASCE</name>
<accession>A0A6A6D409</accession>
<dbReference type="GO" id="GO:0016020">
    <property type="term" value="C:membrane"/>
    <property type="evidence" value="ECO:0007669"/>
    <property type="project" value="UniProtKB-SubCell"/>
</dbReference>
<dbReference type="PANTHER" id="PTHR31465">
    <property type="entry name" value="PROTEIN RTA1-RELATED"/>
    <property type="match status" value="1"/>
</dbReference>
<evidence type="ECO:0008006" key="8">
    <source>
        <dbReference type="Google" id="ProtNLM"/>
    </source>
</evidence>
<dbReference type="Pfam" id="PF04479">
    <property type="entry name" value="RTA1"/>
    <property type="match status" value="1"/>
</dbReference>
<feature type="transmembrane region" description="Helical" evidence="5">
    <location>
        <begin position="161"/>
        <end position="183"/>
    </location>
</feature>
<evidence type="ECO:0000256" key="3">
    <source>
        <dbReference type="ARBA" id="ARBA00022989"/>
    </source>
</evidence>
<dbReference type="Proteomes" id="UP000799537">
    <property type="component" value="Unassembled WGS sequence"/>
</dbReference>
<gene>
    <name evidence="6" type="ORF">M409DRAFT_62044</name>
</gene>
<evidence type="ECO:0000313" key="7">
    <source>
        <dbReference type="Proteomes" id="UP000799537"/>
    </source>
</evidence>
<reference evidence="6" key="1">
    <citation type="journal article" date="2020" name="Stud. Mycol.">
        <title>101 Dothideomycetes genomes: a test case for predicting lifestyles and emergence of pathogens.</title>
        <authorList>
            <person name="Haridas S."/>
            <person name="Albert R."/>
            <person name="Binder M."/>
            <person name="Bloem J."/>
            <person name="Labutti K."/>
            <person name="Salamov A."/>
            <person name="Andreopoulos B."/>
            <person name="Baker S."/>
            <person name="Barry K."/>
            <person name="Bills G."/>
            <person name="Bluhm B."/>
            <person name="Cannon C."/>
            <person name="Castanera R."/>
            <person name="Culley D."/>
            <person name="Daum C."/>
            <person name="Ezra D."/>
            <person name="Gonzalez J."/>
            <person name="Henrissat B."/>
            <person name="Kuo A."/>
            <person name="Liang C."/>
            <person name="Lipzen A."/>
            <person name="Lutzoni F."/>
            <person name="Magnuson J."/>
            <person name="Mondo S."/>
            <person name="Nolan M."/>
            <person name="Ohm R."/>
            <person name="Pangilinan J."/>
            <person name="Park H.-J."/>
            <person name="Ramirez L."/>
            <person name="Alfaro M."/>
            <person name="Sun H."/>
            <person name="Tritt A."/>
            <person name="Yoshinaga Y."/>
            <person name="Zwiers L.-H."/>
            <person name="Turgeon B."/>
            <person name="Goodwin S."/>
            <person name="Spatafora J."/>
            <person name="Crous P."/>
            <person name="Grigoriev I."/>
        </authorList>
    </citation>
    <scope>NUCLEOTIDE SEQUENCE</scope>
    <source>
        <strain evidence="6">ATCC 36951</strain>
    </source>
</reference>
<proteinExistence type="predicted"/>
<evidence type="ECO:0000313" key="6">
    <source>
        <dbReference type="EMBL" id="KAF2173785.1"/>
    </source>
</evidence>
<keyword evidence="7" id="KW-1185">Reference proteome</keyword>
<organism evidence="6 7">
    <name type="scientific">Zasmidium cellare ATCC 36951</name>
    <dbReference type="NCBI Taxonomy" id="1080233"/>
    <lineage>
        <taxon>Eukaryota</taxon>
        <taxon>Fungi</taxon>
        <taxon>Dikarya</taxon>
        <taxon>Ascomycota</taxon>
        <taxon>Pezizomycotina</taxon>
        <taxon>Dothideomycetes</taxon>
        <taxon>Dothideomycetidae</taxon>
        <taxon>Mycosphaerellales</taxon>
        <taxon>Mycosphaerellaceae</taxon>
        <taxon>Zasmidium</taxon>
    </lineage>
</organism>
<dbReference type="RefSeq" id="XP_033674674.1">
    <property type="nucleotide sequence ID" value="XM_033814995.1"/>
</dbReference>
<feature type="transmembrane region" description="Helical" evidence="5">
    <location>
        <begin position="16"/>
        <end position="37"/>
    </location>
</feature>
<evidence type="ECO:0000256" key="5">
    <source>
        <dbReference type="SAM" id="Phobius"/>
    </source>
</evidence>
<dbReference type="EMBL" id="ML993579">
    <property type="protein sequence ID" value="KAF2173785.1"/>
    <property type="molecule type" value="Genomic_DNA"/>
</dbReference>
<protein>
    <recommendedName>
        <fullName evidence="8">RTA1 like protein</fullName>
    </recommendedName>
</protein>
<sequence>MLLSRADDGGLSDFKYYYYTPTMAGAVIFILLFLLATTIHFYQMIRTRTWFMIPFCIGGLFEVIGYIGRALSSNEAPDFTLGPYIIQSIFLLVAPALFAASIYMELARIVQMVDGDHALFIRRRWLTCIFVTGDVLSFFMQSGGGGLLAQGGDSINTGESLIMGGLALQLVFFFLFVVAGAIFHARVRGNPTEKCKRYPYEKHLWNLYIVSVLIFVRCLVRLVEYGQGWQGYIITHEAFLYIFDALLMWLAMFAMFFPHPSEVAAIIRGHGKYAVTVIFTRDM</sequence>
<dbReference type="InterPro" id="IPR007568">
    <property type="entry name" value="RTA1"/>
</dbReference>
<feature type="transmembrane region" description="Helical" evidence="5">
    <location>
        <begin position="84"/>
        <end position="104"/>
    </location>
</feature>
<evidence type="ECO:0000256" key="1">
    <source>
        <dbReference type="ARBA" id="ARBA00004141"/>
    </source>
</evidence>
<dbReference type="AlphaFoldDB" id="A0A6A6D409"/>
<evidence type="ECO:0000256" key="2">
    <source>
        <dbReference type="ARBA" id="ARBA00022692"/>
    </source>
</evidence>
<feature type="transmembrane region" description="Helical" evidence="5">
    <location>
        <begin position="49"/>
        <end position="72"/>
    </location>
</feature>
<dbReference type="OrthoDB" id="3358017at2759"/>
<feature type="transmembrane region" description="Helical" evidence="5">
    <location>
        <begin position="125"/>
        <end position="149"/>
    </location>
</feature>
<comment type="subcellular location">
    <subcellularLocation>
        <location evidence="1">Membrane</location>
        <topology evidence="1">Multi-pass membrane protein</topology>
    </subcellularLocation>
</comment>
<dbReference type="GeneID" id="54568267"/>
<keyword evidence="2 5" id="KW-0812">Transmembrane</keyword>
<dbReference type="PANTHER" id="PTHR31465:SF35">
    <property type="entry name" value="RTA1 DOMAIN PROTEIN-RELATED"/>
    <property type="match status" value="1"/>
</dbReference>
<keyword evidence="3 5" id="KW-1133">Transmembrane helix</keyword>
<feature type="transmembrane region" description="Helical" evidence="5">
    <location>
        <begin position="238"/>
        <end position="258"/>
    </location>
</feature>